<keyword evidence="1" id="KW-1133">Transmembrane helix</keyword>
<dbReference type="InterPro" id="IPR011701">
    <property type="entry name" value="MFS"/>
</dbReference>
<feature type="transmembrane region" description="Helical" evidence="1">
    <location>
        <begin position="141"/>
        <end position="162"/>
    </location>
</feature>
<protein>
    <recommendedName>
        <fullName evidence="4">Major facilitator superfamily (MFS) profile domain-containing protein</fullName>
    </recommendedName>
</protein>
<dbReference type="eggNOG" id="KOG2504">
    <property type="taxonomic scope" value="Eukaryota"/>
</dbReference>
<accession>T1IXG5</accession>
<dbReference type="PhylomeDB" id="T1IXG5"/>
<feature type="transmembrane region" description="Helical" evidence="1">
    <location>
        <begin position="270"/>
        <end position="290"/>
    </location>
</feature>
<evidence type="ECO:0008006" key="4">
    <source>
        <dbReference type="Google" id="ProtNLM"/>
    </source>
</evidence>
<dbReference type="Proteomes" id="UP000014500">
    <property type="component" value="Unassembled WGS sequence"/>
</dbReference>
<dbReference type="HOGENOM" id="CLU_001265_59_2_1"/>
<keyword evidence="3" id="KW-1185">Reference proteome</keyword>
<evidence type="ECO:0000313" key="2">
    <source>
        <dbReference type="EnsemblMetazoa" id="SMAR005897-PA"/>
    </source>
</evidence>
<feature type="transmembrane region" description="Helical" evidence="1">
    <location>
        <begin position="48"/>
        <end position="67"/>
    </location>
</feature>
<dbReference type="Gene3D" id="1.20.1250.20">
    <property type="entry name" value="MFS general substrate transporter like domains"/>
    <property type="match status" value="1"/>
</dbReference>
<dbReference type="Pfam" id="PF07690">
    <property type="entry name" value="MFS_1"/>
    <property type="match status" value="1"/>
</dbReference>
<dbReference type="GO" id="GO:0008028">
    <property type="term" value="F:monocarboxylic acid transmembrane transporter activity"/>
    <property type="evidence" value="ECO:0007669"/>
    <property type="project" value="TreeGrafter"/>
</dbReference>
<reference evidence="2" key="2">
    <citation type="submission" date="2015-02" db="UniProtKB">
        <authorList>
            <consortium name="EnsemblMetazoa"/>
        </authorList>
    </citation>
    <scope>IDENTIFICATION</scope>
</reference>
<dbReference type="EnsemblMetazoa" id="SMAR005897-RA">
    <property type="protein sequence ID" value="SMAR005897-PA"/>
    <property type="gene ID" value="SMAR005897"/>
</dbReference>
<evidence type="ECO:0000256" key="1">
    <source>
        <dbReference type="SAM" id="Phobius"/>
    </source>
</evidence>
<dbReference type="PANTHER" id="PTHR11360:SF306">
    <property type="entry name" value="RE01051P"/>
    <property type="match status" value="1"/>
</dbReference>
<evidence type="ECO:0000313" key="3">
    <source>
        <dbReference type="Proteomes" id="UP000014500"/>
    </source>
</evidence>
<dbReference type="AlphaFoldDB" id="T1IXG5"/>
<dbReference type="PANTHER" id="PTHR11360">
    <property type="entry name" value="MONOCARBOXYLATE TRANSPORTER"/>
    <property type="match status" value="1"/>
</dbReference>
<feature type="transmembrane region" description="Helical" evidence="1">
    <location>
        <begin position="20"/>
        <end position="41"/>
    </location>
</feature>
<dbReference type="OMA" id="ANAIHYT"/>
<reference evidence="3" key="1">
    <citation type="submission" date="2011-05" db="EMBL/GenBank/DDBJ databases">
        <authorList>
            <person name="Richards S.R."/>
            <person name="Qu J."/>
            <person name="Jiang H."/>
            <person name="Jhangiani S.N."/>
            <person name="Agravi P."/>
            <person name="Goodspeed R."/>
            <person name="Gross S."/>
            <person name="Mandapat C."/>
            <person name="Jackson L."/>
            <person name="Mathew T."/>
            <person name="Pu L."/>
            <person name="Thornton R."/>
            <person name="Saada N."/>
            <person name="Wilczek-Boney K.B."/>
            <person name="Lee S."/>
            <person name="Kovar C."/>
            <person name="Wu Y."/>
            <person name="Scherer S.E."/>
            <person name="Worley K.C."/>
            <person name="Muzny D.M."/>
            <person name="Gibbs R."/>
        </authorList>
    </citation>
    <scope>NUCLEOTIDE SEQUENCE</scope>
    <source>
        <strain evidence="3">Brora</strain>
    </source>
</reference>
<dbReference type="InterPro" id="IPR036259">
    <property type="entry name" value="MFS_trans_sf"/>
</dbReference>
<keyword evidence="1" id="KW-0472">Membrane</keyword>
<dbReference type="EMBL" id="JH431646">
    <property type="status" value="NOT_ANNOTATED_CDS"/>
    <property type="molecule type" value="Genomic_DNA"/>
</dbReference>
<name>T1IXG5_STRMM</name>
<feature type="transmembrane region" description="Helical" evidence="1">
    <location>
        <begin position="296"/>
        <end position="317"/>
    </location>
</feature>
<dbReference type="STRING" id="126957.T1IXG5"/>
<sequence>MCLSSLVFDDIGLFNLTFGVILGTGFALTLTPSTIVTGLYFSKKRSLAISLMMTLAGANSFLLPIFVQWLLDVYYLQGALLLFGGTLLQSCIAAMLIRQPVWALKTSNKEGENETSDGCCRIQFIRDQLLLDIGKFANPTFIFLLFNRIAFMYLFVSLYLIVPQFAVEQIEGITSTQCAYLLSAMGIGDVICRWLAGYVNNFTRNHKTTLFLISLIGVGISALSFQFFTTFYAILAISVIYGLFHGYVFVSYFIVMFDTFGAAETPGANAIHYTITGLCLLAVGPVMGRIRDLTDSYKGCFTFLAAFQVLTVLVWLYKPLVSNWQIGVGGIHVILDRDGGFRSLQDQLKLCICR</sequence>
<organism evidence="2 3">
    <name type="scientific">Strigamia maritima</name>
    <name type="common">European centipede</name>
    <name type="synonym">Geophilus maritimus</name>
    <dbReference type="NCBI Taxonomy" id="126957"/>
    <lineage>
        <taxon>Eukaryota</taxon>
        <taxon>Metazoa</taxon>
        <taxon>Ecdysozoa</taxon>
        <taxon>Arthropoda</taxon>
        <taxon>Myriapoda</taxon>
        <taxon>Chilopoda</taxon>
        <taxon>Pleurostigmophora</taxon>
        <taxon>Geophilomorpha</taxon>
        <taxon>Linotaeniidae</taxon>
        <taxon>Strigamia</taxon>
    </lineage>
</organism>
<feature type="transmembrane region" description="Helical" evidence="1">
    <location>
        <begin position="234"/>
        <end position="258"/>
    </location>
</feature>
<feature type="transmembrane region" description="Helical" evidence="1">
    <location>
        <begin position="73"/>
        <end position="97"/>
    </location>
</feature>
<dbReference type="InterPro" id="IPR050327">
    <property type="entry name" value="Proton-linked_MCT"/>
</dbReference>
<keyword evidence="1" id="KW-0812">Transmembrane</keyword>
<feature type="transmembrane region" description="Helical" evidence="1">
    <location>
        <begin position="208"/>
        <end position="228"/>
    </location>
</feature>
<dbReference type="SUPFAM" id="SSF103473">
    <property type="entry name" value="MFS general substrate transporter"/>
    <property type="match status" value="1"/>
</dbReference>
<proteinExistence type="predicted"/>
<feature type="transmembrane region" description="Helical" evidence="1">
    <location>
        <begin position="174"/>
        <end position="196"/>
    </location>
</feature>